<dbReference type="Proteomes" id="UP000297839">
    <property type="component" value="Unassembled WGS sequence"/>
</dbReference>
<comment type="caution">
    <text evidence="2">The sequence shown here is derived from an EMBL/GenBank/DDBJ whole genome shotgun (WGS) entry which is preliminary data.</text>
</comment>
<dbReference type="RefSeq" id="WP_135248980.1">
    <property type="nucleotide sequence ID" value="NZ_SMLK01000001.1"/>
</dbReference>
<keyword evidence="1" id="KW-1133">Transmembrane helix</keyword>
<name>A0A4Z0CEL3_9BURK</name>
<gene>
    <name evidence="2" type="ORF">EZ216_07065</name>
</gene>
<evidence type="ECO:0000313" key="3">
    <source>
        <dbReference type="Proteomes" id="UP000297839"/>
    </source>
</evidence>
<proteinExistence type="predicted"/>
<accession>A0A4Z0CEL3</accession>
<dbReference type="OrthoDB" id="6053769at2"/>
<reference evidence="2 3" key="1">
    <citation type="submission" date="2019-03" db="EMBL/GenBank/DDBJ databases">
        <title>Ramlibacter sp. 18x22-1, whole genome shotgun sequence.</title>
        <authorList>
            <person name="Zhang X."/>
            <person name="Feng G."/>
            <person name="Zhu H."/>
        </authorList>
    </citation>
    <scope>NUCLEOTIDE SEQUENCE [LARGE SCALE GENOMIC DNA]</scope>
    <source>
        <strain evidence="2 3">18x22-1</strain>
    </source>
</reference>
<evidence type="ECO:0008006" key="4">
    <source>
        <dbReference type="Google" id="ProtNLM"/>
    </source>
</evidence>
<evidence type="ECO:0000313" key="2">
    <source>
        <dbReference type="EMBL" id="TFZ08895.1"/>
    </source>
</evidence>
<organism evidence="2 3">
    <name type="scientific">Ramlibacter humi</name>
    <dbReference type="NCBI Taxonomy" id="2530451"/>
    <lineage>
        <taxon>Bacteria</taxon>
        <taxon>Pseudomonadati</taxon>
        <taxon>Pseudomonadota</taxon>
        <taxon>Betaproteobacteria</taxon>
        <taxon>Burkholderiales</taxon>
        <taxon>Comamonadaceae</taxon>
        <taxon>Ramlibacter</taxon>
    </lineage>
</organism>
<feature type="transmembrane region" description="Helical" evidence="1">
    <location>
        <begin position="108"/>
        <end position="136"/>
    </location>
</feature>
<protein>
    <recommendedName>
        <fullName evidence="4">DUF802 domain-containing protein</fullName>
    </recommendedName>
</protein>
<sequence>MNPKRFFFLAFCIGLLALAWVGYSFVGTSWLAFAMTVVIAVVYLAGAHELRQFRAATGTLRTALDNVNATPASLPEWLEQVPAPLHATVRARIEGERAALPGPSLTPYLVGLLVMLGMLGTFLGMVVTFKGAVFALEGSTDLQAIRAALAEPIRGLGLSFGTSVAGVAASAMLGLMSTIARRERVDAARLLDSRIAGALLPFSLAHHRQETLRAMQAQIRTLPEVALALQGVMDRIERRSEQLDAQLLERHTQLQREVTGAYTELARQVGTHLNDSLAASARATGDTVKPIVEQAMAQLVGESQRLQQRIGDIAQTQARERAENESRWLEEQRKRMGELSALWHSELGSLRQEESQRGDAAVQRLSELQGAVAQHLATLGAALEAPITRLLHTASEVPQAAAGVIAQLREEMSSVTERDNLALQERTLLLERLGALVGSLEQAAGEQRTAIEAMVASATSVLEQSQQRFTQALDAQAAQAAEASTQATASAVELAAVADSFGESVRLFQVSHEKLTDTLQRVEATMQKSTARSDEQLAYYVAQAREVIDLSIASQQGLMDSLRQLQQGKGKPAPMPESVA</sequence>
<feature type="transmembrane region" description="Helical" evidence="1">
    <location>
        <begin position="29"/>
        <end position="46"/>
    </location>
</feature>
<dbReference type="AlphaFoldDB" id="A0A4Z0CEL3"/>
<evidence type="ECO:0000256" key="1">
    <source>
        <dbReference type="SAM" id="Phobius"/>
    </source>
</evidence>
<keyword evidence="1" id="KW-0472">Membrane</keyword>
<keyword evidence="3" id="KW-1185">Reference proteome</keyword>
<keyword evidence="1" id="KW-0812">Transmembrane</keyword>
<dbReference type="EMBL" id="SMLK01000001">
    <property type="protein sequence ID" value="TFZ08895.1"/>
    <property type="molecule type" value="Genomic_DNA"/>
</dbReference>